<name>A0A9X2JZ46_9ACTN</name>
<keyword evidence="7" id="KW-0067">ATP-binding</keyword>
<evidence type="ECO:0000256" key="6">
    <source>
        <dbReference type="ARBA" id="ARBA00022755"/>
    </source>
</evidence>
<comment type="similarity">
    <text evidence="2">Belongs to the SAICAR synthetase family.</text>
</comment>
<keyword evidence="5" id="KW-0547">Nucleotide-binding</keyword>
<keyword evidence="11" id="KW-1185">Reference proteome</keyword>
<dbReference type="Gene3D" id="3.30.200.20">
    <property type="entry name" value="Phosphorylase Kinase, domain 1"/>
    <property type="match status" value="1"/>
</dbReference>
<evidence type="ECO:0000256" key="8">
    <source>
        <dbReference type="ARBA" id="ARBA00048475"/>
    </source>
</evidence>
<dbReference type="SUPFAM" id="SSF56104">
    <property type="entry name" value="SAICAR synthase-like"/>
    <property type="match status" value="1"/>
</dbReference>
<evidence type="ECO:0000256" key="4">
    <source>
        <dbReference type="ARBA" id="ARBA00022598"/>
    </source>
</evidence>
<dbReference type="GO" id="GO:0005737">
    <property type="term" value="C:cytoplasm"/>
    <property type="evidence" value="ECO:0007669"/>
    <property type="project" value="TreeGrafter"/>
</dbReference>
<dbReference type="InterPro" id="IPR028923">
    <property type="entry name" value="SAICAR_synt/ADE2_N"/>
</dbReference>
<dbReference type="Proteomes" id="UP001139648">
    <property type="component" value="Unassembled WGS sequence"/>
</dbReference>
<evidence type="ECO:0000256" key="3">
    <source>
        <dbReference type="ARBA" id="ARBA00012217"/>
    </source>
</evidence>
<keyword evidence="6" id="KW-0658">Purine biosynthesis</keyword>
<keyword evidence="4 10" id="KW-0436">Ligase</keyword>
<comment type="caution">
    <text evidence="10">The sequence shown here is derived from an EMBL/GenBank/DDBJ whole genome shotgun (WGS) entry which is preliminary data.</text>
</comment>
<protein>
    <recommendedName>
        <fullName evidence="3">phosphoribosylaminoimidazolesuccinocarboxamide synthase</fullName>
        <ecNumber evidence="3">6.3.2.6</ecNumber>
    </recommendedName>
</protein>
<reference evidence="10" key="1">
    <citation type="submission" date="2022-06" db="EMBL/GenBank/DDBJ databases">
        <title>Sequencing the genomes of 1000 actinobacteria strains.</title>
        <authorList>
            <person name="Klenk H.-P."/>
        </authorList>
    </citation>
    <scope>NUCLEOTIDE SEQUENCE</scope>
    <source>
        <strain evidence="10">DSM 46694</strain>
    </source>
</reference>
<feature type="domain" description="SAICAR synthetase/ADE2 N-terminal" evidence="9">
    <location>
        <begin position="27"/>
        <end position="253"/>
    </location>
</feature>
<evidence type="ECO:0000256" key="7">
    <source>
        <dbReference type="ARBA" id="ARBA00022840"/>
    </source>
</evidence>
<evidence type="ECO:0000256" key="5">
    <source>
        <dbReference type="ARBA" id="ARBA00022741"/>
    </source>
</evidence>
<evidence type="ECO:0000256" key="2">
    <source>
        <dbReference type="ARBA" id="ARBA00010190"/>
    </source>
</evidence>
<accession>A0A9X2JZ46</accession>
<dbReference type="RefSeq" id="WP_253739840.1">
    <property type="nucleotide sequence ID" value="NZ_BAABKA010000009.1"/>
</dbReference>
<dbReference type="AlphaFoldDB" id="A0A9X2JZ46"/>
<evidence type="ECO:0000259" key="9">
    <source>
        <dbReference type="Pfam" id="PF01259"/>
    </source>
</evidence>
<organism evidence="10 11">
    <name type="scientific">Nonomuraea thailandensis</name>
    <dbReference type="NCBI Taxonomy" id="1188745"/>
    <lineage>
        <taxon>Bacteria</taxon>
        <taxon>Bacillati</taxon>
        <taxon>Actinomycetota</taxon>
        <taxon>Actinomycetes</taxon>
        <taxon>Streptosporangiales</taxon>
        <taxon>Streptosporangiaceae</taxon>
        <taxon>Nonomuraea</taxon>
    </lineage>
</organism>
<comment type="catalytic activity">
    <reaction evidence="8">
        <text>5-amino-1-(5-phospho-D-ribosyl)imidazole-4-carboxylate + L-aspartate + ATP = (2S)-2-[5-amino-1-(5-phospho-beta-D-ribosyl)imidazole-4-carboxamido]succinate + ADP + phosphate + 2 H(+)</text>
        <dbReference type="Rhea" id="RHEA:22628"/>
        <dbReference type="ChEBI" id="CHEBI:15378"/>
        <dbReference type="ChEBI" id="CHEBI:29991"/>
        <dbReference type="ChEBI" id="CHEBI:30616"/>
        <dbReference type="ChEBI" id="CHEBI:43474"/>
        <dbReference type="ChEBI" id="CHEBI:58443"/>
        <dbReference type="ChEBI" id="CHEBI:77657"/>
        <dbReference type="ChEBI" id="CHEBI:456216"/>
        <dbReference type="EC" id="6.3.2.6"/>
    </reaction>
</comment>
<dbReference type="EC" id="6.3.2.6" evidence="3"/>
<proteinExistence type="inferred from homology"/>
<dbReference type="GO" id="GO:0006189">
    <property type="term" value="P:'de novo' IMP biosynthetic process"/>
    <property type="evidence" value="ECO:0007669"/>
    <property type="project" value="TreeGrafter"/>
</dbReference>
<dbReference type="Pfam" id="PF01259">
    <property type="entry name" value="SAICAR_synt"/>
    <property type="match status" value="1"/>
</dbReference>
<dbReference type="GO" id="GO:0004639">
    <property type="term" value="F:phosphoribosylaminoimidazolesuccinocarboxamide synthase activity"/>
    <property type="evidence" value="ECO:0007669"/>
    <property type="project" value="UniProtKB-EC"/>
</dbReference>
<evidence type="ECO:0000313" key="10">
    <source>
        <dbReference type="EMBL" id="MCP2353350.1"/>
    </source>
</evidence>
<evidence type="ECO:0000256" key="1">
    <source>
        <dbReference type="ARBA" id="ARBA00004672"/>
    </source>
</evidence>
<comment type="pathway">
    <text evidence="1">Purine metabolism; IMP biosynthesis via de novo pathway; 5-amino-1-(5-phospho-D-ribosyl)imidazole-4-carboxamide from 5-amino-1-(5-phospho-D-ribosyl)imidazole-4-carboxylate: step 1/2.</text>
</comment>
<dbReference type="Gene3D" id="3.30.470.20">
    <property type="entry name" value="ATP-grasp fold, B domain"/>
    <property type="match status" value="1"/>
</dbReference>
<gene>
    <name evidence="10" type="ORF">HD597_000370</name>
</gene>
<evidence type="ECO:0000313" key="11">
    <source>
        <dbReference type="Proteomes" id="UP001139648"/>
    </source>
</evidence>
<dbReference type="EMBL" id="JAMZEB010000001">
    <property type="protein sequence ID" value="MCP2353350.1"/>
    <property type="molecule type" value="Genomic_DNA"/>
</dbReference>
<dbReference type="PANTHER" id="PTHR43700:SF1">
    <property type="entry name" value="PHOSPHORIBOSYLAMINOIMIDAZOLE-SUCCINOCARBOXAMIDE SYNTHASE"/>
    <property type="match status" value="1"/>
</dbReference>
<dbReference type="GO" id="GO:0005524">
    <property type="term" value="F:ATP binding"/>
    <property type="evidence" value="ECO:0007669"/>
    <property type="project" value="UniProtKB-KW"/>
</dbReference>
<sequence length="322" mass="35544">MMPVLHSTKNLQIVEPPTTTREGIGRFECTDTYTVFHYGRMPDLIPGKGEAICRMAVFNFRMLEEAGVPTHFRRFIPPATIEFDLARVPDPAAGPPAPGERNYLVPVQVLFRNELPQGSSVHRRLADGELTPAVIGLRTIPAAGAKLERPFIEYATMLDDVNRFISRGEAQRLAGLNSEHFQAMHDTAIKVNEVLTGHAAKVGLSHCDGKAEFLLSSDARLVLADSPGTPDESRLMYNGVHCGKQVLRNWYVANGLDMPTRQLIADGVPRSQWPQPAPLPPEFLPAMSDLYRSLSETWTGECRWNAPDLHAATQAVSDLIGQ</sequence>
<dbReference type="PANTHER" id="PTHR43700">
    <property type="entry name" value="PHOSPHORIBOSYLAMINOIMIDAZOLE-SUCCINOCARBOXAMIDE SYNTHASE"/>
    <property type="match status" value="1"/>
</dbReference>